<keyword evidence="2" id="KW-1185">Reference proteome</keyword>
<comment type="caution">
    <text evidence="1">The sequence shown here is derived from an EMBL/GenBank/DDBJ whole genome shotgun (WGS) entry which is preliminary data.</text>
</comment>
<evidence type="ECO:0000313" key="2">
    <source>
        <dbReference type="Proteomes" id="UP000683360"/>
    </source>
</evidence>
<proteinExistence type="predicted"/>
<dbReference type="PANTHER" id="PTHR33050:SF8">
    <property type="entry name" value="REVERSE TRANSCRIPTASE DOMAIN-CONTAINING PROTEIN"/>
    <property type="match status" value="1"/>
</dbReference>
<reference evidence="1" key="1">
    <citation type="submission" date="2021-03" db="EMBL/GenBank/DDBJ databases">
        <authorList>
            <person name="Bekaert M."/>
        </authorList>
    </citation>
    <scope>NUCLEOTIDE SEQUENCE</scope>
</reference>
<sequence length="482" mass="55326">MDEYKRVTLSPKPYRVEKYNSTPKRLPSPHSPIKKALSPSYESTYLGDQYDTPEIGEVNLKWWVNFMNVVNGTVTFLDSEPVTCFQTDACLHGGAGYYEGDFFFYVNWDTDLPNFKNYHINIKETMAIVLSAMWTNKRVVVSTENLTTKCIINKNKTLMTHLRELFWLSATHNFEIRATFFSGCNNVIAEAASRLHEPGQLSRLYDKFVSHLYVPVMTIELLNHISIDFLIPDEGTMETQMFEKSVILCQTKFRKLEIDQGHSQKAGIFTEAQAANLKMIEICPKTFCFIPIKTKAIIFGAVSSRGELAARLLRAFYTEEELRDAKSLGNLRNGAVIISAIIDLSECTVVSTIKIGTRKMNTILKISRVCQNQLKFSASSFLKLFKQDVQKIGLAASYRRRPAVKSLVRKVIAFGYLPIAVVRQNFRLLRTSRRTQRLCRLYNGLKDFLTTSERNYMNGLFPPQMWNTLLHTNNLWMDRSRT</sequence>
<evidence type="ECO:0000313" key="1">
    <source>
        <dbReference type="EMBL" id="CAG2223258.1"/>
    </source>
</evidence>
<gene>
    <name evidence="1" type="ORF">MEDL_36536</name>
</gene>
<accession>A0A8S3SND6</accession>
<protein>
    <submittedName>
        <fullName evidence="1">Uncharacterized protein</fullName>
    </submittedName>
</protein>
<dbReference type="EMBL" id="CAJPWZ010001778">
    <property type="protein sequence ID" value="CAG2223258.1"/>
    <property type="molecule type" value="Genomic_DNA"/>
</dbReference>
<dbReference type="OrthoDB" id="6019648at2759"/>
<dbReference type="AlphaFoldDB" id="A0A8S3SND6"/>
<dbReference type="Proteomes" id="UP000683360">
    <property type="component" value="Unassembled WGS sequence"/>
</dbReference>
<organism evidence="1 2">
    <name type="scientific">Mytilus edulis</name>
    <name type="common">Blue mussel</name>
    <dbReference type="NCBI Taxonomy" id="6550"/>
    <lineage>
        <taxon>Eukaryota</taxon>
        <taxon>Metazoa</taxon>
        <taxon>Spiralia</taxon>
        <taxon>Lophotrochozoa</taxon>
        <taxon>Mollusca</taxon>
        <taxon>Bivalvia</taxon>
        <taxon>Autobranchia</taxon>
        <taxon>Pteriomorphia</taxon>
        <taxon>Mytilida</taxon>
        <taxon>Mytiloidea</taxon>
        <taxon>Mytilidae</taxon>
        <taxon>Mytilinae</taxon>
        <taxon>Mytilus</taxon>
    </lineage>
</organism>
<name>A0A8S3SND6_MYTED</name>
<dbReference type="PANTHER" id="PTHR33050">
    <property type="entry name" value="REVERSE TRANSCRIPTASE DOMAIN-CONTAINING PROTEIN"/>
    <property type="match status" value="1"/>
</dbReference>
<dbReference type="InterPro" id="IPR052055">
    <property type="entry name" value="Hepadnavirus_pol/RT"/>
</dbReference>